<keyword evidence="3" id="KW-1185">Reference proteome</keyword>
<name>A0A1L9TJ26_9EURO</name>
<sequence>MTADYDDDNDHNWDVTIISSVSGWMHYVLCIAMLWFLHIALIPNWVCRWWPADREARPARTPALTSADTQPQQ</sequence>
<dbReference type="VEuPathDB" id="FungiDB:ASPSYDRAFT_43775"/>
<evidence type="ECO:0008006" key="4">
    <source>
        <dbReference type="Google" id="ProtNLM"/>
    </source>
</evidence>
<protein>
    <recommendedName>
        <fullName evidence="4">Transmembrane protein</fullName>
    </recommendedName>
</protein>
<organism evidence="2 3">
    <name type="scientific">Aspergillus sydowii CBS 593.65</name>
    <dbReference type="NCBI Taxonomy" id="1036612"/>
    <lineage>
        <taxon>Eukaryota</taxon>
        <taxon>Fungi</taxon>
        <taxon>Dikarya</taxon>
        <taxon>Ascomycota</taxon>
        <taxon>Pezizomycotina</taxon>
        <taxon>Eurotiomycetes</taxon>
        <taxon>Eurotiomycetidae</taxon>
        <taxon>Eurotiales</taxon>
        <taxon>Aspergillaceae</taxon>
        <taxon>Aspergillus</taxon>
        <taxon>Aspergillus subgen. Nidulantes</taxon>
    </lineage>
</organism>
<reference evidence="3" key="1">
    <citation type="journal article" date="2017" name="Genome Biol.">
        <title>Comparative genomics reveals high biological diversity and specific adaptations in the industrially and medically important fungal genus Aspergillus.</title>
        <authorList>
            <person name="de Vries R.P."/>
            <person name="Riley R."/>
            <person name="Wiebenga A."/>
            <person name="Aguilar-Osorio G."/>
            <person name="Amillis S."/>
            <person name="Uchima C.A."/>
            <person name="Anderluh G."/>
            <person name="Asadollahi M."/>
            <person name="Askin M."/>
            <person name="Barry K."/>
            <person name="Battaglia E."/>
            <person name="Bayram O."/>
            <person name="Benocci T."/>
            <person name="Braus-Stromeyer S.A."/>
            <person name="Caldana C."/>
            <person name="Canovas D."/>
            <person name="Cerqueira G.C."/>
            <person name="Chen F."/>
            <person name="Chen W."/>
            <person name="Choi C."/>
            <person name="Clum A."/>
            <person name="Dos Santos R.A."/>
            <person name="Damasio A.R."/>
            <person name="Diallinas G."/>
            <person name="Emri T."/>
            <person name="Fekete E."/>
            <person name="Flipphi M."/>
            <person name="Freyberg S."/>
            <person name="Gallo A."/>
            <person name="Gournas C."/>
            <person name="Habgood R."/>
            <person name="Hainaut M."/>
            <person name="Harispe M.L."/>
            <person name="Henrissat B."/>
            <person name="Hilden K.S."/>
            <person name="Hope R."/>
            <person name="Hossain A."/>
            <person name="Karabika E."/>
            <person name="Karaffa L."/>
            <person name="Karanyi Z."/>
            <person name="Krasevec N."/>
            <person name="Kuo A."/>
            <person name="Kusch H."/>
            <person name="LaButti K."/>
            <person name="Lagendijk E.L."/>
            <person name="Lapidus A."/>
            <person name="Levasseur A."/>
            <person name="Lindquist E."/>
            <person name="Lipzen A."/>
            <person name="Logrieco A.F."/>
            <person name="MacCabe A."/>
            <person name="Maekelae M.R."/>
            <person name="Malavazi I."/>
            <person name="Melin P."/>
            <person name="Meyer V."/>
            <person name="Mielnichuk N."/>
            <person name="Miskei M."/>
            <person name="Molnar A.P."/>
            <person name="Mule G."/>
            <person name="Ngan C.Y."/>
            <person name="Orejas M."/>
            <person name="Orosz E."/>
            <person name="Ouedraogo J.P."/>
            <person name="Overkamp K.M."/>
            <person name="Park H.-S."/>
            <person name="Perrone G."/>
            <person name="Piumi F."/>
            <person name="Punt P.J."/>
            <person name="Ram A.F."/>
            <person name="Ramon A."/>
            <person name="Rauscher S."/>
            <person name="Record E."/>
            <person name="Riano-Pachon D.M."/>
            <person name="Robert V."/>
            <person name="Roehrig J."/>
            <person name="Ruller R."/>
            <person name="Salamov A."/>
            <person name="Salih N.S."/>
            <person name="Samson R.A."/>
            <person name="Sandor E."/>
            <person name="Sanguinetti M."/>
            <person name="Schuetze T."/>
            <person name="Sepcic K."/>
            <person name="Shelest E."/>
            <person name="Sherlock G."/>
            <person name="Sophianopoulou V."/>
            <person name="Squina F.M."/>
            <person name="Sun H."/>
            <person name="Susca A."/>
            <person name="Todd R.B."/>
            <person name="Tsang A."/>
            <person name="Unkles S.E."/>
            <person name="van de Wiele N."/>
            <person name="van Rossen-Uffink D."/>
            <person name="Oliveira J.V."/>
            <person name="Vesth T.C."/>
            <person name="Visser J."/>
            <person name="Yu J.-H."/>
            <person name="Zhou M."/>
            <person name="Andersen M.R."/>
            <person name="Archer D.B."/>
            <person name="Baker S.E."/>
            <person name="Benoit I."/>
            <person name="Brakhage A.A."/>
            <person name="Braus G.H."/>
            <person name="Fischer R."/>
            <person name="Frisvad J.C."/>
            <person name="Goldman G.H."/>
            <person name="Houbraken J."/>
            <person name="Oakley B."/>
            <person name="Pocsi I."/>
            <person name="Scazzocchio C."/>
            <person name="Seiboth B."/>
            <person name="vanKuyk P.A."/>
            <person name="Wortman J."/>
            <person name="Dyer P.S."/>
            <person name="Grigoriev I.V."/>
        </authorList>
    </citation>
    <scope>NUCLEOTIDE SEQUENCE [LARGE SCALE GENOMIC DNA]</scope>
    <source>
        <strain evidence="3">CBS 593.65</strain>
    </source>
</reference>
<accession>A0A1L9TJ26</accession>
<evidence type="ECO:0000313" key="2">
    <source>
        <dbReference type="EMBL" id="OJJ59425.1"/>
    </source>
</evidence>
<gene>
    <name evidence="2" type="ORF">ASPSYDRAFT_43775</name>
</gene>
<dbReference type="AlphaFoldDB" id="A0A1L9TJ26"/>
<keyword evidence="1" id="KW-0812">Transmembrane</keyword>
<keyword evidence="1" id="KW-1133">Transmembrane helix</keyword>
<evidence type="ECO:0000256" key="1">
    <source>
        <dbReference type="SAM" id="Phobius"/>
    </source>
</evidence>
<dbReference type="Proteomes" id="UP000184356">
    <property type="component" value="Unassembled WGS sequence"/>
</dbReference>
<proteinExistence type="predicted"/>
<dbReference type="EMBL" id="KV878585">
    <property type="protein sequence ID" value="OJJ59425.1"/>
    <property type="molecule type" value="Genomic_DNA"/>
</dbReference>
<feature type="transmembrane region" description="Helical" evidence="1">
    <location>
        <begin position="24"/>
        <end position="47"/>
    </location>
</feature>
<evidence type="ECO:0000313" key="3">
    <source>
        <dbReference type="Proteomes" id="UP000184356"/>
    </source>
</evidence>
<dbReference type="GeneID" id="63762798"/>
<dbReference type="RefSeq" id="XP_040703231.1">
    <property type="nucleotide sequence ID" value="XM_040846725.1"/>
</dbReference>
<keyword evidence="1" id="KW-0472">Membrane</keyword>